<evidence type="ECO:0000256" key="3">
    <source>
        <dbReference type="ARBA" id="ARBA00022478"/>
    </source>
</evidence>
<feature type="compositionally biased region" description="Pro residues" evidence="6">
    <location>
        <begin position="1"/>
        <end position="15"/>
    </location>
</feature>
<keyword evidence="4" id="KW-0804">Transcription</keyword>
<dbReference type="GO" id="GO:0005737">
    <property type="term" value="C:cytoplasm"/>
    <property type="evidence" value="ECO:0007669"/>
    <property type="project" value="UniProtKB-ARBA"/>
</dbReference>
<dbReference type="Pfam" id="PF05158">
    <property type="entry name" value="RNA_pol_Rpc34"/>
    <property type="match status" value="2"/>
</dbReference>
<dbReference type="GO" id="GO:0005666">
    <property type="term" value="C:RNA polymerase III complex"/>
    <property type="evidence" value="ECO:0007669"/>
    <property type="project" value="InterPro"/>
</dbReference>
<dbReference type="PANTHER" id="PTHR12780">
    <property type="entry name" value="RNA POLYMERASE III DNA DIRECTED , 39KD SUBUNIT-RELATED"/>
    <property type="match status" value="1"/>
</dbReference>
<evidence type="ECO:0000256" key="6">
    <source>
        <dbReference type="SAM" id="MobiDB-lite"/>
    </source>
</evidence>
<evidence type="ECO:0000256" key="5">
    <source>
        <dbReference type="ARBA" id="ARBA00023242"/>
    </source>
</evidence>
<sequence>MPPRKRPLEPSPGTPAQPDVKPVISPASKSTDDPASAPEVQPPAAILNNLKGPEREVYERIFAAGNKGMSSQDLRYALKLTAPTLNKLTRALVQRGILKEVTEVRPRGKKVFMDFSMEPSPEITGGTWYHNGQLDTDTVAAVRRRCLDQIDRLGAATPDMVHNVVEREDPSAGNRNFWRAFWLPGAFAPHEQFEKKNRGITTATHPNPHDFISSKPNDRRPSTTTPTERNLTLAEGSLEPRPRRNPAPASAPEILPASILNNLPGPEREVYKRIYEAGNKGMWSQDIRYAMKLAAPTLTKLTRALVQRGILKEVTDVRHRGKKVFMDARIEPSPEITGGTWYHNGQLDTDAVAAVRRRCLDQIDRLGAATPDMVHKGVEREDPRAGYAIDQIRDILQTMALDRVLEECRSTGEGEFSAVRAGRVCYRRGGAPQGGMIEGIPCGVCPRIDECSPDGVISPTTCVYYKKWLQMDF</sequence>
<accession>M8C368</accession>
<comment type="similarity">
    <text evidence="2">Belongs to the eukaryotic RPC34/RPC39 RNA polymerase subunit family.</text>
</comment>
<dbReference type="EnsemblPlants" id="EMT28684">
    <property type="protein sequence ID" value="EMT28684"/>
    <property type="gene ID" value="F775_52457"/>
</dbReference>
<proteinExistence type="inferred from homology"/>
<keyword evidence="3" id="KW-0240">DNA-directed RNA polymerase</keyword>
<dbReference type="Gene3D" id="1.10.10.10">
    <property type="entry name" value="Winged helix-like DNA-binding domain superfamily/Winged helix DNA-binding domain"/>
    <property type="match status" value="2"/>
</dbReference>
<dbReference type="InterPro" id="IPR007832">
    <property type="entry name" value="RNA_pol_Rpc34"/>
</dbReference>
<dbReference type="InterPro" id="IPR036388">
    <property type="entry name" value="WH-like_DNA-bd_sf"/>
</dbReference>
<dbReference type="InterPro" id="IPR016049">
    <property type="entry name" value="RNA_pol_Rpc34-like"/>
</dbReference>
<dbReference type="FunFam" id="1.10.10.10:FF:000116">
    <property type="entry name" value="DNA-directed RNA polymerase III subunit RPC6"/>
    <property type="match status" value="1"/>
</dbReference>
<dbReference type="GO" id="GO:0005654">
    <property type="term" value="C:nucleoplasm"/>
    <property type="evidence" value="ECO:0007669"/>
    <property type="project" value="UniProtKB-ARBA"/>
</dbReference>
<dbReference type="SUPFAM" id="SSF46785">
    <property type="entry name" value="Winged helix' DNA-binding domain"/>
    <property type="match status" value="2"/>
</dbReference>
<evidence type="ECO:0000313" key="7">
    <source>
        <dbReference type="EnsemblPlants" id="EMT28684"/>
    </source>
</evidence>
<keyword evidence="5" id="KW-0539">Nucleus</keyword>
<feature type="region of interest" description="Disordered" evidence="6">
    <location>
        <begin position="1"/>
        <end position="44"/>
    </location>
</feature>
<dbReference type="InterPro" id="IPR036390">
    <property type="entry name" value="WH_DNA-bd_sf"/>
</dbReference>
<dbReference type="AlphaFoldDB" id="M8C368"/>
<evidence type="ECO:0008006" key="8">
    <source>
        <dbReference type="Google" id="ProtNLM"/>
    </source>
</evidence>
<name>M8C368_AEGTA</name>
<feature type="region of interest" description="Disordered" evidence="6">
    <location>
        <begin position="200"/>
        <end position="262"/>
    </location>
</feature>
<evidence type="ECO:0000256" key="1">
    <source>
        <dbReference type="ARBA" id="ARBA00004123"/>
    </source>
</evidence>
<reference evidence="7" key="1">
    <citation type="submission" date="2015-06" db="UniProtKB">
        <authorList>
            <consortium name="EnsemblPlants"/>
        </authorList>
    </citation>
    <scope>IDENTIFICATION</scope>
</reference>
<organism evidence="7">
    <name type="scientific">Aegilops tauschii</name>
    <name type="common">Tausch's goatgrass</name>
    <name type="synonym">Aegilops squarrosa</name>
    <dbReference type="NCBI Taxonomy" id="37682"/>
    <lineage>
        <taxon>Eukaryota</taxon>
        <taxon>Viridiplantae</taxon>
        <taxon>Streptophyta</taxon>
        <taxon>Embryophyta</taxon>
        <taxon>Tracheophyta</taxon>
        <taxon>Spermatophyta</taxon>
        <taxon>Magnoliopsida</taxon>
        <taxon>Liliopsida</taxon>
        <taxon>Poales</taxon>
        <taxon>Poaceae</taxon>
        <taxon>BOP clade</taxon>
        <taxon>Pooideae</taxon>
        <taxon>Triticodae</taxon>
        <taxon>Triticeae</taxon>
        <taxon>Triticinae</taxon>
        <taxon>Aegilops</taxon>
    </lineage>
</organism>
<dbReference type="GO" id="GO:0006383">
    <property type="term" value="P:transcription by RNA polymerase III"/>
    <property type="evidence" value="ECO:0007669"/>
    <property type="project" value="InterPro"/>
</dbReference>
<evidence type="ECO:0000256" key="4">
    <source>
        <dbReference type="ARBA" id="ARBA00023163"/>
    </source>
</evidence>
<protein>
    <recommendedName>
        <fullName evidence="8">DNA-directed RNA polymerase III subunit RPC6</fullName>
    </recommendedName>
</protein>
<comment type="subcellular location">
    <subcellularLocation>
        <location evidence="1">Nucleus</location>
    </subcellularLocation>
</comment>
<evidence type="ECO:0000256" key="2">
    <source>
        <dbReference type="ARBA" id="ARBA00011038"/>
    </source>
</evidence>